<evidence type="ECO:0000313" key="4">
    <source>
        <dbReference type="Proteomes" id="UP001151699"/>
    </source>
</evidence>
<gene>
    <name evidence="3" type="primary">uqcc1</name>
    <name evidence="3" type="ORF">Bhyg_06102</name>
</gene>
<reference evidence="3" key="1">
    <citation type="submission" date="2022-07" db="EMBL/GenBank/DDBJ databases">
        <authorList>
            <person name="Trinca V."/>
            <person name="Uliana J.V.C."/>
            <person name="Torres T.T."/>
            <person name="Ward R.J."/>
            <person name="Monesi N."/>
        </authorList>
    </citation>
    <scope>NUCLEOTIDE SEQUENCE</scope>
    <source>
        <strain evidence="3">HSMRA1968</strain>
        <tissue evidence="3">Whole embryos</tissue>
    </source>
</reference>
<accession>A0A9Q0MZZ6</accession>
<dbReference type="Pfam" id="PF03981">
    <property type="entry name" value="Ubiq_cyt_C_chap"/>
    <property type="match status" value="1"/>
</dbReference>
<keyword evidence="4" id="KW-1185">Reference proteome</keyword>
<comment type="caution">
    <text evidence="3">The sequence shown here is derived from an EMBL/GenBank/DDBJ whole genome shotgun (WGS) entry which is preliminary data.</text>
</comment>
<dbReference type="GO" id="GO:0005739">
    <property type="term" value="C:mitochondrion"/>
    <property type="evidence" value="ECO:0007669"/>
    <property type="project" value="TreeGrafter"/>
</dbReference>
<dbReference type="PANTHER" id="PTHR12184">
    <property type="entry name" value="UBIQUINOL-CYTOCHROME C REDUCTASE COMPLEX ASSEMBLY FACTOR 1 FAMILY MEMBER"/>
    <property type="match status" value="1"/>
</dbReference>
<name>A0A9Q0MZZ6_9DIPT</name>
<dbReference type="AlphaFoldDB" id="A0A9Q0MZZ6"/>
<evidence type="ECO:0000259" key="2">
    <source>
        <dbReference type="Pfam" id="PF03981"/>
    </source>
</evidence>
<dbReference type="GO" id="GO:0034551">
    <property type="term" value="P:mitochondrial respiratory chain complex III assembly"/>
    <property type="evidence" value="ECO:0007669"/>
    <property type="project" value="TreeGrafter"/>
</dbReference>
<dbReference type="EMBL" id="WJQU01000002">
    <property type="protein sequence ID" value="KAJ6641167.1"/>
    <property type="molecule type" value="Genomic_DNA"/>
</dbReference>
<dbReference type="PANTHER" id="PTHR12184:SF1">
    <property type="entry name" value="UBIQUINOL-CYTOCHROME-C REDUCTASE COMPLEX ASSEMBLY FACTOR 1"/>
    <property type="match status" value="1"/>
</dbReference>
<dbReference type="InterPro" id="IPR021150">
    <property type="entry name" value="Ubiq_cyt_c_chap"/>
</dbReference>
<feature type="domain" description="Ubiquinol-cytochrome c chaperone" evidence="2">
    <location>
        <begin position="102"/>
        <end position="239"/>
    </location>
</feature>
<evidence type="ECO:0000313" key="3">
    <source>
        <dbReference type="EMBL" id="KAJ6641167.1"/>
    </source>
</evidence>
<comment type="similarity">
    <text evidence="1">Belongs to the CBP3 family.</text>
</comment>
<evidence type="ECO:0000256" key="1">
    <source>
        <dbReference type="ARBA" id="ARBA00006407"/>
    </source>
</evidence>
<proteinExistence type="inferred from homology"/>
<sequence>MNVLRRPCVKLIQRSLDISKISTARPEFTNFHKLNGENVYSGRLGKCFASTQIVGSGTEGGAIMRFLRKITKIDSSKTRLRVSSYLMYQSVVDRLNYQELFEKFNLPNTFNSWFLITELHVWMLMVRAMAEGSEKGQDGKFMRNCIVEAMWSDVNTRAKQLSPENVTEIRKQIEILSEQFQAALITYDEGIMFDDQILAGALWRRFFEMKCDNYEHLEIMVKYVRKQTKQLETLNYHNFAIRPNIQWIDLNDV</sequence>
<dbReference type="InterPro" id="IPR007129">
    <property type="entry name" value="Ubiqinol_cyt_c_chaperone_CPB3"/>
</dbReference>
<organism evidence="3 4">
    <name type="scientific">Pseudolycoriella hygida</name>
    <dbReference type="NCBI Taxonomy" id="35572"/>
    <lineage>
        <taxon>Eukaryota</taxon>
        <taxon>Metazoa</taxon>
        <taxon>Ecdysozoa</taxon>
        <taxon>Arthropoda</taxon>
        <taxon>Hexapoda</taxon>
        <taxon>Insecta</taxon>
        <taxon>Pterygota</taxon>
        <taxon>Neoptera</taxon>
        <taxon>Endopterygota</taxon>
        <taxon>Diptera</taxon>
        <taxon>Nematocera</taxon>
        <taxon>Sciaroidea</taxon>
        <taxon>Sciaridae</taxon>
        <taxon>Pseudolycoriella</taxon>
    </lineage>
</organism>
<dbReference type="OrthoDB" id="4007at2759"/>
<protein>
    <submittedName>
        <fullName evidence="3">Ubiquinol-cytochrome-c reductase complex assembly factor 1</fullName>
    </submittedName>
</protein>
<dbReference type="Proteomes" id="UP001151699">
    <property type="component" value="Chromosome B"/>
</dbReference>